<proteinExistence type="predicted"/>
<dbReference type="EMBL" id="GIFC01013601">
    <property type="protein sequence ID" value="MXU95684.1"/>
    <property type="molecule type" value="Transcribed_RNA"/>
</dbReference>
<sequence>MVWFAIALATGVVLRRRAVVQDDPGPDLVQVELVIVVVVFVGGSRGRGHDATADAGAVAASPVLVLLQHLLQELFFDGKLLLGAETLQARVVPLDELIEHQNGALPAPAGTDHEHAFQVLGDGGPGGRRGRVLERVQVYYLLEKLDVVLASEAHGTLALVRLFAIARVSGVRSLGMPRRLLGLDARVEDGLR</sequence>
<feature type="signal peptide" evidence="1">
    <location>
        <begin position="1"/>
        <end position="15"/>
    </location>
</feature>
<organism evidence="2">
    <name type="scientific">Ixodes ricinus</name>
    <name type="common">Common tick</name>
    <name type="synonym">Acarus ricinus</name>
    <dbReference type="NCBI Taxonomy" id="34613"/>
    <lineage>
        <taxon>Eukaryota</taxon>
        <taxon>Metazoa</taxon>
        <taxon>Ecdysozoa</taxon>
        <taxon>Arthropoda</taxon>
        <taxon>Chelicerata</taxon>
        <taxon>Arachnida</taxon>
        <taxon>Acari</taxon>
        <taxon>Parasitiformes</taxon>
        <taxon>Ixodida</taxon>
        <taxon>Ixodoidea</taxon>
        <taxon>Ixodidae</taxon>
        <taxon>Ixodinae</taxon>
        <taxon>Ixodes</taxon>
    </lineage>
</organism>
<feature type="chain" id="PRO_5025538165" description="Secreted protein" evidence="1">
    <location>
        <begin position="16"/>
        <end position="192"/>
    </location>
</feature>
<evidence type="ECO:0000313" key="2">
    <source>
        <dbReference type="EMBL" id="MXU95684.1"/>
    </source>
</evidence>
<name>A0A6B0V1M3_IXORI</name>
<protein>
    <recommendedName>
        <fullName evidence="3">Secreted protein</fullName>
    </recommendedName>
</protein>
<reference evidence="2" key="1">
    <citation type="submission" date="2019-12" db="EMBL/GenBank/DDBJ databases">
        <title>An insight into the sialome of adult female Ixodes ricinus ticks feeding for 6 days.</title>
        <authorList>
            <person name="Perner J."/>
            <person name="Ribeiro J.M.C."/>
        </authorList>
    </citation>
    <scope>NUCLEOTIDE SEQUENCE</scope>
    <source>
        <strain evidence="2">Semi-engorged</strain>
        <tissue evidence="2">Salivary glands</tissue>
    </source>
</reference>
<keyword evidence="1" id="KW-0732">Signal</keyword>
<accession>A0A6B0V1M3</accession>
<dbReference type="AlphaFoldDB" id="A0A6B0V1M3"/>
<evidence type="ECO:0008006" key="3">
    <source>
        <dbReference type="Google" id="ProtNLM"/>
    </source>
</evidence>
<evidence type="ECO:0000256" key="1">
    <source>
        <dbReference type="SAM" id="SignalP"/>
    </source>
</evidence>